<comment type="caution">
    <text evidence="1">The sequence shown here is derived from an EMBL/GenBank/DDBJ whole genome shotgun (WGS) entry which is preliminary data.</text>
</comment>
<protein>
    <submittedName>
        <fullName evidence="1">Uncharacterized protein</fullName>
    </submittedName>
</protein>
<keyword evidence="2" id="KW-1185">Reference proteome</keyword>
<name>A0ACC0DN93_9PEZI</name>
<sequence>MSRPVTGTSSSAPAPAKVSTFSKDCAVMLSTTGPVVATRKALDSKADRKPIQEGSHCLWLKLPLGQIKISVEPAAADLIARFPGCKAKDLSLVSVLLDGPGKVAVDGFGIPFTNKQNPELDDVVNHNKPIVEDVTLLDVIRADKIYLVVPLPYIDLGREFSEASLPRPFSYPYGTEHSWNLERFIVVDAQGQRYWAKAKMLKDLCRKLYERGRVARVVIEQRKEKAQVVELKAEPEAAQASSNS</sequence>
<evidence type="ECO:0000313" key="2">
    <source>
        <dbReference type="Proteomes" id="UP001497680"/>
    </source>
</evidence>
<proteinExistence type="predicted"/>
<evidence type="ECO:0000313" key="1">
    <source>
        <dbReference type="EMBL" id="KAI6094023.1"/>
    </source>
</evidence>
<dbReference type="Proteomes" id="UP001497680">
    <property type="component" value="Unassembled WGS sequence"/>
</dbReference>
<accession>A0ACC0DN93</accession>
<dbReference type="EMBL" id="MU394280">
    <property type="protein sequence ID" value="KAI6094023.1"/>
    <property type="molecule type" value="Genomic_DNA"/>
</dbReference>
<gene>
    <name evidence="1" type="ORF">F4821DRAFT_253016</name>
</gene>
<reference evidence="1 2" key="1">
    <citation type="journal article" date="2022" name="New Phytol.">
        <title>Ecological generalism drives hyperdiversity of secondary metabolite gene clusters in xylarialean endophytes.</title>
        <authorList>
            <person name="Franco M.E.E."/>
            <person name="Wisecaver J.H."/>
            <person name="Arnold A.E."/>
            <person name="Ju Y.M."/>
            <person name="Slot J.C."/>
            <person name="Ahrendt S."/>
            <person name="Moore L.P."/>
            <person name="Eastman K.E."/>
            <person name="Scott K."/>
            <person name="Konkel Z."/>
            <person name="Mondo S.J."/>
            <person name="Kuo A."/>
            <person name="Hayes R.D."/>
            <person name="Haridas S."/>
            <person name="Andreopoulos B."/>
            <person name="Riley R."/>
            <person name="LaButti K."/>
            <person name="Pangilinan J."/>
            <person name="Lipzen A."/>
            <person name="Amirebrahimi M."/>
            <person name="Yan J."/>
            <person name="Adam C."/>
            <person name="Keymanesh K."/>
            <person name="Ng V."/>
            <person name="Louie K."/>
            <person name="Northen T."/>
            <person name="Drula E."/>
            <person name="Henrissat B."/>
            <person name="Hsieh H.M."/>
            <person name="Youens-Clark K."/>
            <person name="Lutzoni F."/>
            <person name="Miadlikowska J."/>
            <person name="Eastwood D.C."/>
            <person name="Hamelin R.C."/>
            <person name="Grigoriev I.V."/>
            <person name="U'Ren J.M."/>
        </authorList>
    </citation>
    <scope>NUCLEOTIDE SEQUENCE [LARGE SCALE GENOMIC DNA]</scope>
    <source>
        <strain evidence="1 2">ER1909</strain>
    </source>
</reference>
<organism evidence="1 2">
    <name type="scientific">Hypoxylon rubiginosum</name>
    <dbReference type="NCBI Taxonomy" id="110542"/>
    <lineage>
        <taxon>Eukaryota</taxon>
        <taxon>Fungi</taxon>
        <taxon>Dikarya</taxon>
        <taxon>Ascomycota</taxon>
        <taxon>Pezizomycotina</taxon>
        <taxon>Sordariomycetes</taxon>
        <taxon>Xylariomycetidae</taxon>
        <taxon>Xylariales</taxon>
        <taxon>Hypoxylaceae</taxon>
        <taxon>Hypoxylon</taxon>
    </lineage>
</organism>